<protein>
    <submittedName>
        <fullName evidence="1">Allergen Asp f 4</fullName>
    </submittedName>
</protein>
<dbReference type="Pfam" id="PF25312">
    <property type="entry name" value="Allergen_Asp_f_4"/>
    <property type="match status" value="1"/>
</dbReference>
<sequence length="286" mass="30941">MLNYPQRLDECSTPQFSREIYLNLQGYIHRNEMHFVKTLERSPGLKKTLEDLLWLQGAVLDTPNLLDGVIHTPKSNEAYTTSGFGASTEPSGSGDTYVGNVGKLYGSNIIIIPLEQANKYEYVAKFTGSTPGEWKVVIWNKIGPDGKMDGWYGNACCSFALAAGQTKYVAFAPNSQGGWAMTKTASIPKDQNGGYASTWGEFDFGSAENDGWSGFDVSAIQAQHAHLEVQGMQICSALNKGLCSYITKDAKVVHNAYTISTAEIGGIGGNLFPGPVRLAVEIGFGE</sequence>
<dbReference type="EMBL" id="MNBE01000375">
    <property type="protein sequence ID" value="OKP10249.1"/>
    <property type="molecule type" value="Genomic_DNA"/>
</dbReference>
<organism evidence="1 2">
    <name type="scientific">Penicillium subrubescens</name>
    <dbReference type="NCBI Taxonomy" id="1316194"/>
    <lineage>
        <taxon>Eukaryota</taxon>
        <taxon>Fungi</taxon>
        <taxon>Dikarya</taxon>
        <taxon>Ascomycota</taxon>
        <taxon>Pezizomycotina</taxon>
        <taxon>Eurotiomycetes</taxon>
        <taxon>Eurotiomycetidae</taxon>
        <taxon>Eurotiales</taxon>
        <taxon>Aspergillaceae</taxon>
        <taxon>Penicillium</taxon>
    </lineage>
</organism>
<evidence type="ECO:0000313" key="1">
    <source>
        <dbReference type="EMBL" id="OKP10249.1"/>
    </source>
</evidence>
<evidence type="ECO:0000313" key="2">
    <source>
        <dbReference type="Proteomes" id="UP000186955"/>
    </source>
</evidence>
<dbReference type="Proteomes" id="UP000186955">
    <property type="component" value="Unassembled WGS sequence"/>
</dbReference>
<accession>A0A1Q5UCQ6</accession>
<dbReference type="PANTHER" id="PTHR42039:SF1">
    <property type="entry name" value="PUTATIVE (AFU_ORTHOLOGUE AFUA_3G02940)-RELATED"/>
    <property type="match status" value="1"/>
</dbReference>
<keyword evidence="2" id="KW-1185">Reference proteome</keyword>
<dbReference type="STRING" id="1316194.A0A1Q5UCQ6"/>
<name>A0A1Q5UCQ6_9EURO</name>
<dbReference type="AlphaFoldDB" id="A0A1Q5UCQ6"/>
<dbReference type="GO" id="GO:0005576">
    <property type="term" value="C:extracellular region"/>
    <property type="evidence" value="ECO:0007669"/>
    <property type="project" value="InterPro"/>
</dbReference>
<dbReference type="GO" id="GO:0019863">
    <property type="term" value="F:IgE binding"/>
    <property type="evidence" value="ECO:0007669"/>
    <property type="project" value="InterPro"/>
</dbReference>
<reference evidence="1 2" key="1">
    <citation type="submission" date="2016-10" db="EMBL/GenBank/DDBJ databases">
        <title>Genome sequence of the ascomycete fungus Penicillium subrubescens.</title>
        <authorList>
            <person name="De Vries R.P."/>
            <person name="Peng M."/>
            <person name="Dilokpimol A."/>
            <person name="Hilden K."/>
            <person name="Makela M.R."/>
            <person name="Grigoriev I."/>
            <person name="Riley R."/>
            <person name="Granchi Z."/>
        </authorList>
    </citation>
    <scope>NUCLEOTIDE SEQUENCE [LARGE SCALE GENOMIC DNA]</scope>
    <source>
        <strain evidence="1 2">CBS 132785</strain>
    </source>
</reference>
<proteinExistence type="predicted"/>
<comment type="caution">
    <text evidence="1">The sequence shown here is derived from an EMBL/GenBank/DDBJ whole genome shotgun (WGS) entry which is preliminary data.</text>
</comment>
<dbReference type="InterPro" id="IPR038903">
    <property type="entry name" value="Allergen_Asp_f_4"/>
</dbReference>
<gene>
    <name evidence="1" type="ORF">PENSUB_4334</name>
</gene>
<dbReference type="PANTHER" id="PTHR42039">
    <property type="entry name" value="PUTATIVE (AFU_ORTHOLOGUE AFUA_3G02940)-RELATED"/>
    <property type="match status" value="1"/>
</dbReference>